<sequence length="538" mass="58092">MVHFDIFHENSDVRGNKGGTTGQGYVRPAAVAGAFYPADRTRLKQLINTQLDYGRSLLKQLEPQLPAGVPKAVIVPHAGYVYSGTTAALAYALLERGRGTVKRAVIVGPTHRVPVRGVACSHAVAFETPLGAVPVDVDAERKASSVLIVNDPTHAQEHAVEVQVPFLQTVFGPDLTIVPLNAGDASPEEVGDVLRALWGGPETVIIISSDLSHYHPEAYARQLDDETIGNIAHSRMPIHPRRACGAYPINGLLDVLVHGLKSAQCETIRETSNEEGEACRTFAAEQFDLRLLGRSTSGDDGVVSLAGKPRSDMNDPDEPVVGYASFAMWQNTNTGIGDETARNTGIATPEDRGGVLLNLARAAIRQHLGIDNEPGNTPDAIIEQNPWLDEPGASFVTLTEHDQLRGCIGTLKTYRSLGKDVSDHAVDAAAHDPRFLPVSPEEYPLLEVEVSVLGKPMPMPVRSRAALEQALQPGKDGLILTDQHGRSATFLPQVWEQLPAPHDFVSHLLAKAGIQASLDWNNGEIECERYEVTAYAEH</sequence>
<dbReference type="AlphaFoldDB" id="A0A2M9HMD7"/>
<dbReference type="InterPro" id="IPR036071">
    <property type="entry name" value="AMMECR1_dom_sf"/>
</dbReference>
<dbReference type="Pfam" id="PF01875">
    <property type="entry name" value="Memo"/>
    <property type="match status" value="1"/>
</dbReference>
<evidence type="ECO:0000313" key="3">
    <source>
        <dbReference type="EMBL" id="PJM77984.1"/>
    </source>
</evidence>
<keyword evidence="3" id="KW-0560">Oxidoreductase</keyword>
<name>A0A2M9HMD7_9BIFI</name>
<dbReference type="CDD" id="cd07361">
    <property type="entry name" value="MEMO_like"/>
    <property type="match status" value="1"/>
</dbReference>
<dbReference type="InterPro" id="IPR002733">
    <property type="entry name" value="AMMECR1_domain"/>
</dbReference>
<evidence type="ECO:0000259" key="2">
    <source>
        <dbReference type="PROSITE" id="PS51112"/>
    </source>
</evidence>
<evidence type="ECO:0000256" key="1">
    <source>
        <dbReference type="ARBA" id="ARBA00006315"/>
    </source>
</evidence>
<dbReference type="RefSeq" id="WP_100493561.1">
    <property type="nucleotide sequence ID" value="NZ_PEBJ01000001.1"/>
</dbReference>
<dbReference type="Gene3D" id="3.40.830.10">
    <property type="entry name" value="LigB-like"/>
    <property type="match status" value="1"/>
</dbReference>
<gene>
    <name evidence="3" type="ORF">CSQ86_02820</name>
</gene>
<organism evidence="3 4">
    <name type="scientific">Bifidobacterium felsineum</name>
    <dbReference type="NCBI Taxonomy" id="2045440"/>
    <lineage>
        <taxon>Bacteria</taxon>
        <taxon>Bacillati</taxon>
        <taxon>Actinomycetota</taxon>
        <taxon>Actinomycetes</taxon>
        <taxon>Bifidobacteriales</taxon>
        <taxon>Bifidobacteriaceae</taxon>
        <taxon>Bifidobacterium</taxon>
    </lineage>
</organism>
<dbReference type="Pfam" id="PF01871">
    <property type="entry name" value="AMMECR1"/>
    <property type="match status" value="1"/>
</dbReference>
<proteinExistence type="inferred from homology"/>
<feature type="domain" description="AMMECR1" evidence="2">
    <location>
        <begin position="351"/>
        <end position="538"/>
    </location>
</feature>
<dbReference type="SUPFAM" id="SSF143447">
    <property type="entry name" value="AMMECR1-like"/>
    <property type="match status" value="1"/>
</dbReference>
<reference evidence="4" key="1">
    <citation type="submission" date="2017-10" db="EMBL/GenBank/DDBJ databases">
        <title>Draft genome sequences of strains TRE 1, TRE 9, TRE H and TRI 7, isolated from tamarins, belonging to four potential novel Bifidobacterium species.</title>
        <authorList>
            <person name="Mattarelli P."/>
            <person name="Modesto M."/>
            <person name="Puglisi E."/>
            <person name="Morelli L."/>
            <person name="Bonetti A."/>
            <person name="Spezio C."/>
            <person name="Sandri C."/>
        </authorList>
    </citation>
    <scope>NUCLEOTIDE SEQUENCE [LARGE SCALE GENOMIC DNA]</scope>
    <source>
        <strain evidence="4">TREH</strain>
    </source>
</reference>
<accession>A0A2M9HMD7</accession>
<dbReference type="NCBIfam" id="TIGR04336">
    <property type="entry name" value="AmmeMemoSam_B"/>
    <property type="match status" value="1"/>
</dbReference>
<dbReference type="Gene3D" id="3.30.700.20">
    <property type="entry name" value="Hypothetical protein ph0010, domain 1"/>
    <property type="match status" value="1"/>
</dbReference>
<dbReference type="GO" id="GO:0051213">
    <property type="term" value="F:dioxygenase activity"/>
    <property type="evidence" value="ECO:0007669"/>
    <property type="project" value="UniProtKB-KW"/>
</dbReference>
<dbReference type="PROSITE" id="PS51112">
    <property type="entry name" value="AMMECR1"/>
    <property type="match status" value="1"/>
</dbReference>
<dbReference type="InterPro" id="IPR027485">
    <property type="entry name" value="AMMECR1_N"/>
</dbReference>
<dbReference type="EMBL" id="PEBJ01000001">
    <property type="protein sequence ID" value="PJM77984.1"/>
    <property type="molecule type" value="Genomic_DNA"/>
</dbReference>
<evidence type="ECO:0000313" key="4">
    <source>
        <dbReference type="Proteomes" id="UP000229239"/>
    </source>
</evidence>
<dbReference type="InterPro" id="IPR002737">
    <property type="entry name" value="MEMO1_fam"/>
</dbReference>
<keyword evidence="3" id="KW-0223">Dioxygenase</keyword>
<dbReference type="Gene3D" id="3.30.1490.150">
    <property type="entry name" value="Hypothetical protein ph0010, domain 2"/>
    <property type="match status" value="1"/>
</dbReference>
<dbReference type="PANTHER" id="PTHR11060:SF0">
    <property type="entry name" value="PROTEIN MEMO1"/>
    <property type="match status" value="1"/>
</dbReference>
<comment type="caution">
    <text evidence="3">The sequence shown here is derived from an EMBL/GenBank/DDBJ whole genome shotgun (WGS) entry which is preliminary data.</text>
</comment>
<keyword evidence="4" id="KW-1185">Reference proteome</keyword>
<dbReference type="InterPro" id="IPR027623">
    <property type="entry name" value="AmmeMemoSam_A"/>
</dbReference>
<dbReference type="NCBIfam" id="TIGR04335">
    <property type="entry name" value="AmmeMemoSam_A"/>
    <property type="match status" value="1"/>
</dbReference>
<dbReference type="Proteomes" id="UP000229239">
    <property type="component" value="Unassembled WGS sequence"/>
</dbReference>
<dbReference type="OrthoDB" id="9785549at2"/>
<dbReference type="PANTHER" id="PTHR11060">
    <property type="entry name" value="PROTEIN MEMO1"/>
    <property type="match status" value="1"/>
</dbReference>
<comment type="similarity">
    <text evidence="1">Belongs to the MEMO1 family.</text>
</comment>
<protein>
    <submittedName>
        <fullName evidence="3">Extradiol dioxygenase</fullName>
    </submittedName>
</protein>